<dbReference type="AlphaFoldDB" id="A0A0W0S3A2"/>
<protein>
    <submittedName>
        <fullName evidence="6">Esterase</fullName>
    </submittedName>
</protein>
<comment type="caution">
    <text evidence="6">The sequence shown here is derived from an EMBL/GenBank/DDBJ whole genome shotgun (WGS) entry which is preliminary data.</text>
</comment>
<feature type="active site" description="Proton acceptor" evidence="4">
    <location>
        <position position="194"/>
    </location>
</feature>
<feature type="active site" description="Nucleophile" evidence="4">
    <location>
        <position position="42"/>
    </location>
</feature>
<reference evidence="6 7" key="1">
    <citation type="submission" date="2015-11" db="EMBL/GenBank/DDBJ databases">
        <title>Genomic analysis of 38 Legionella species identifies large and diverse effector repertoires.</title>
        <authorList>
            <person name="Burstein D."/>
            <person name="Amaro F."/>
            <person name="Zusman T."/>
            <person name="Lifshitz Z."/>
            <person name="Cohen O."/>
            <person name="Gilbert J.A."/>
            <person name="Pupko T."/>
            <person name="Shuman H.A."/>
            <person name="Segal G."/>
        </authorList>
    </citation>
    <scope>NUCLEOTIDE SEQUENCE [LARGE SCALE GENOMIC DNA]</scope>
    <source>
        <strain evidence="6 7">ATCC 43878</strain>
    </source>
</reference>
<dbReference type="InterPro" id="IPR050301">
    <property type="entry name" value="NTE"/>
</dbReference>
<dbReference type="InterPro" id="IPR002641">
    <property type="entry name" value="PNPLA_dom"/>
</dbReference>
<evidence type="ECO:0000256" key="1">
    <source>
        <dbReference type="ARBA" id="ARBA00022801"/>
    </source>
</evidence>
<dbReference type="Gene3D" id="3.40.1090.10">
    <property type="entry name" value="Cytosolic phospholipase A2 catalytic domain"/>
    <property type="match status" value="2"/>
</dbReference>
<sequence>MAKKVITLALQGGGAHGALAWGILDKLLEDGRIEIDAISATSAGAMNAAILAHGLLTGGNDGARESLYKFWQTVSKVGEYYNPIKRTPLEALLGIKSEQSLSFLWFDFLSKIFAPSQLNPFDLNPLRNILESNIDFERIKASKTLKVFISATNVKTGKIKIFENKELSVATIMASACIPTMFAAVKVGNDYYWDGGYMGNPALYPLIYHSPCNDILILHINPIYREQVPNTATDILNRMGEISFNSSLLREMRAVAFVSKMLDDGWIKERYRKKMKRVYIHAIRADVTMQSYSVASKLNPSWEFISRLFEEGRHEGEKWLKANFHHIGKKSSIDINEYL</sequence>
<dbReference type="PANTHER" id="PTHR14226">
    <property type="entry name" value="NEUROPATHY TARGET ESTERASE/SWISS CHEESE D.MELANOGASTER"/>
    <property type="match status" value="1"/>
</dbReference>
<evidence type="ECO:0000313" key="7">
    <source>
        <dbReference type="Proteomes" id="UP000054742"/>
    </source>
</evidence>
<organism evidence="6 7">
    <name type="scientific">Legionella brunensis</name>
    <dbReference type="NCBI Taxonomy" id="29422"/>
    <lineage>
        <taxon>Bacteria</taxon>
        <taxon>Pseudomonadati</taxon>
        <taxon>Pseudomonadota</taxon>
        <taxon>Gammaproteobacteria</taxon>
        <taxon>Legionellales</taxon>
        <taxon>Legionellaceae</taxon>
        <taxon>Legionella</taxon>
    </lineage>
</organism>
<feature type="short sequence motif" description="DGA/G" evidence="4">
    <location>
        <begin position="194"/>
        <end position="196"/>
    </location>
</feature>
<dbReference type="PANTHER" id="PTHR14226:SF78">
    <property type="entry name" value="SLR0060 PROTEIN"/>
    <property type="match status" value="1"/>
</dbReference>
<name>A0A0W0S3A2_9GAMM</name>
<proteinExistence type="predicted"/>
<keyword evidence="2 4" id="KW-0442">Lipid degradation</keyword>
<dbReference type="SUPFAM" id="SSF52151">
    <property type="entry name" value="FabD/lysophospholipase-like"/>
    <property type="match status" value="1"/>
</dbReference>
<evidence type="ECO:0000256" key="3">
    <source>
        <dbReference type="ARBA" id="ARBA00023098"/>
    </source>
</evidence>
<accession>A0A0W0S3A2</accession>
<dbReference type="GO" id="GO:0016787">
    <property type="term" value="F:hydrolase activity"/>
    <property type="evidence" value="ECO:0007669"/>
    <property type="project" value="UniProtKB-UniRule"/>
</dbReference>
<dbReference type="STRING" id="29422.Lbru_2727"/>
<evidence type="ECO:0000259" key="5">
    <source>
        <dbReference type="PROSITE" id="PS51635"/>
    </source>
</evidence>
<gene>
    <name evidence="6" type="ORF">Lbru_2727</name>
</gene>
<feature type="short sequence motif" description="GXGXXG" evidence="4">
    <location>
        <begin position="12"/>
        <end position="17"/>
    </location>
</feature>
<keyword evidence="3 4" id="KW-0443">Lipid metabolism</keyword>
<comment type="caution">
    <text evidence="4">Lacks conserved residue(s) required for the propagation of feature annotation.</text>
</comment>
<dbReference type="EMBL" id="LNXV01000034">
    <property type="protein sequence ID" value="KTC77834.1"/>
    <property type="molecule type" value="Genomic_DNA"/>
</dbReference>
<evidence type="ECO:0000313" key="6">
    <source>
        <dbReference type="EMBL" id="KTC77834.1"/>
    </source>
</evidence>
<keyword evidence="7" id="KW-1185">Reference proteome</keyword>
<dbReference type="InterPro" id="IPR016035">
    <property type="entry name" value="Acyl_Trfase/lysoPLipase"/>
</dbReference>
<dbReference type="Pfam" id="PF01734">
    <property type="entry name" value="Patatin"/>
    <property type="match status" value="1"/>
</dbReference>
<dbReference type="PROSITE" id="PS51635">
    <property type="entry name" value="PNPLA"/>
    <property type="match status" value="1"/>
</dbReference>
<evidence type="ECO:0000256" key="4">
    <source>
        <dbReference type="PROSITE-ProRule" id="PRU01161"/>
    </source>
</evidence>
<dbReference type="RefSeq" id="WP_058442707.1">
    <property type="nucleotide sequence ID" value="NZ_CAAAHU010000011.1"/>
</dbReference>
<keyword evidence="1 4" id="KW-0378">Hydrolase</keyword>
<dbReference type="Proteomes" id="UP000054742">
    <property type="component" value="Unassembled WGS sequence"/>
</dbReference>
<feature type="domain" description="PNPLA" evidence="5">
    <location>
        <begin position="8"/>
        <end position="207"/>
    </location>
</feature>
<dbReference type="PATRIC" id="fig|29422.6.peg.2894"/>
<dbReference type="GO" id="GO:0016042">
    <property type="term" value="P:lipid catabolic process"/>
    <property type="evidence" value="ECO:0007669"/>
    <property type="project" value="UniProtKB-UniRule"/>
</dbReference>
<evidence type="ECO:0000256" key="2">
    <source>
        <dbReference type="ARBA" id="ARBA00022963"/>
    </source>
</evidence>
<dbReference type="OrthoDB" id="9807112at2"/>